<dbReference type="KEGG" id="nag:AArcMg_3391"/>
<dbReference type="AlphaFoldDB" id="A0A346PJA3"/>
<feature type="transmembrane region" description="Helical" evidence="1">
    <location>
        <begin position="273"/>
        <end position="291"/>
    </location>
</feature>
<feature type="transmembrane region" description="Helical" evidence="1">
    <location>
        <begin position="57"/>
        <end position="75"/>
    </location>
</feature>
<dbReference type="PANTHER" id="PTHR43129">
    <property type="entry name" value="FOSMIDOMYCIN RESISTANCE PROTEIN"/>
    <property type="match status" value="1"/>
</dbReference>
<accession>A0A346PJA3</accession>
<evidence type="ECO:0000313" key="3">
    <source>
        <dbReference type="EMBL" id="AXR79598.1"/>
    </source>
</evidence>
<protein>
    <submittedName>
        <fullName evidence="4">Fosmidomycin resistance protein</fullName>
    </submittedName>
    <submittedName>
        <fullName evidence="3">MFS family permease</fullName>
    </submittedName>
</protein>
<feature type="transmembrane region" description="Helical" evidence="1">
    <location>
        <begin position="175"/>
        <end position="194"/>
    </location>
</feature>
<name>A0A346PJA3_9EURY</name>
<dbReference type="InterPro" id="IPR020846">
    <property type="entry name" value="MFS_dom"/>
</dbReference>
<feature type="transmembrane region" description="Helical" evidence="1">
    <location>
        <begin position="233"/>
        <end position="253"/>
    </location>
</feature>
<feature type="transmembrane region" description="Helical" evidence="1">
    <location>
        <begin position="322"/>
        <end position="340"/>
    </location>
</feature>
<dbReference type="InterPro" id="IPR011701">
    <property type="entry name" value="MFS"/>
</dbReference>
<accession>A0A346PV26</accession>
<dbReference type="Proteomes" id="UP000258707">
    <property type="component" value="Chromosome"/>
</dbReference>
<dbReference type="Pfam" id="PF07690">
    <property type="entry name" value="MFS_1"/>
    <property type="match status" value="1"/>
</dbReference>
<evidence type="ECO:0000256" key="1">
    <source>
        <dbReference type="SAM" id="Phobius"/>
    </source>
</evidence>
<dbReference type="OrthoDB" id="117970at2157"/>
<feature type="transmembrane region" description="Helical" evidence="1">
    <location>
        <begin position="87"/>
        <end position="105"/>
    </location>
</feature>
<feature type="transmembrane region" description="Helical" evidence="1">
    <location>
        <begin position="388"/>
        <end position="412"/>
    </location>
</feature>
<reference evidence="6" key="1">
    <citation type="submission" date="2017-10" db="EMBL/GenBank/DDBJ databases">
        <title>Phenotypic and genomic properties of facultatively anaerobic sulfur-reducing natronoarchaea from hypersaline soda lakes.</title>
        <authorList>
            <person name="Sorokin D.Y."/>
            <person name="Kublanov I.V."/>
            <person name="Roman P."/>
            <person name="Sinninghe Damste J.S."/>
            <person name="Golyshin P.N."/>
            <person name="Rojo D."/>
            <person name="Ciordia S."/>
            <person name="Mena Md.C."/>
            <person name="Ferrer M."/>
            <person name="Messina E."/>
            <person name="Smedile F."/>
            <person name="La Spada G."/>
            <person name="La Cono V."/>
            <person name="Yakimov M.M."/>
        </authorList>
    </citation>
    <scope>NUCLEOTIDE SEQUENCE [LARGE SCALE GENOMIC DNA]</scope>
    <source>
        <strain evidence="6">AArc1</strain>
    </source>
</reference>
<keyword evidence="1" id="KW-0472">Membrane</keyword>
<organism evidence="3 6">
    <name type="scientific">Natrarchaeobaculum sulfurireducens</name>
    <dbReference type="NCBI Taxonomy" id="2044521"/>
    <lineage>
        <taxon>Archaea</taxon>
        <taxon>Methanobacteriati</taxon>
        <taxon>Methanobacteriota</taxon>
        <taxon>Stenosarchaea group</taxon>
        <taxon>Halobacteria</taxon>
        <taxon>Halobacteriales</taxon>
        <taxon>Natrialbaceae</taxon>
        <taxon>Natrarchaeobaculum</taxon>
    </lineage>
</organism>
<feature type="transmembrane region" description="Helical" evidence="1">
    <location>
        <begin position="111"/>
        <end position="133"/>
    </location>
</feature>
<dbReference type="Proteomes" id="UP000258613">
    <property type="component" value="Chromosome"/>
</dbReference>
<dbReference type="RefSeq" id="WP_161958304.1">
    <property type="nucleotide sequence ID" value="NZ_CP024047.1"/>
</dbReference>
<dbReference type="EMBL" id="CP027033">
    <property type="protein sequence ID" value="AXR83371.1"/>
    <property type="molecule type" value="Genomic_DNA"/>
</dbReference>
<dbReference type="GO" id="GO:0005886">
    <property type="term" value="C:plasma membrane"/>
    <property type="evidence" value="ECO:0007669"/>
    <property type="project" value="TreeGrafter"/>
</dbReference>
<feature type="domain" description="Major facilitator superfamily (MFS) profile" evidence="2">
    <location>
        <begin position="21"/>
        <end position="413"/>
    </location>
</feature>
<sequence length="416" mass="42694">MTSKQQAGARTWLRRDETGTIVAAVSVAHFLSHVYLLAYPPLFPLIGAEFGLTTTQLGLLVTAIYVPTLLLQIPIGEVVDRIGAKRILVAGLVVTSLGVALSGLAPTYGALLAFALVSGVGQSVFHPADYALLESVTDATNQGSAFGLHTFGGFAGFAAAPILTGTLGIQFGWRVALPAVGALGIAYAVVLLVATKPVYRRQIRTRKEPEVSATSDAEPGVASSLRGLFRTELLVVSGFYLVSMMAIVALQSFTTVFAIESFGFSDSAANTVLTAYLVGTAVGVIAGGPFADRAPFQYVIVGAFGLAAVGIWVTVVAIHGSYLTALAVFGVVGLLIGMALPSRDKLANSFADEGSTGKSFGFFFTGLSLGAVISPAVVGAIIDASSATAAFLVVSGILLVGAAIVVGLALYARGRS</sequence>
<evidence type="ECO:0000313" key="4">
    <source>
        <dbReference type="EMBL" id="AXR83371.1"/>
    </source>
</evidence>
<dbReference type="GO" id="GO:0022857">
    <property type="term" value="F:transmembrane transporter activity"/>
    <property type="evidence" value="ECO:0007669"/>
    <property type="project" value="InterPro"/>
</dbReference>
<dbReference type="InterPro" id="IPR036259">
    <property type="entry name" value="MFS_trans_sf"/>
</dbReference>
<keyword evidence="1" id="KW-1133">Transmembrane helix</keyword>
<dbReference type="Gene3D" id="1.20.1250.20">
    <property type="entry name" value="MFS general substrate transporter like domains"/>
    <property type="match status" value="1"/>
</dbReference>
<dbReference type="EMBL" id="CP024047">
    <property type="protein sequence ID" value="AXR79598.1"/>
    <property type="molecule type" value="Genomic_DNA"/>
</dbReference>
<feature type="transmembrane region" description="Helical" evidence="1">
    <location>
        <begin position="20"/>
        <end position="37"/>
    </location>
</feature>
<dbReference type="PANTHER" id="PTHR43129:SF1">
    <property type="entry name" value="FOSMIDOMYCIN RESISTANCE PROTEIN"/>
    <property type="match status" value="1"/>
</dbReference>
<dbReference type="PROSITE" id="PS50850">
    <property type="entry name" value="MFS"/>
    <property type="match status" value="1"/>
</dbReference>
<evidence type="ECO:0000259" key="2">
    <source>
        <dbReference type="PROSITE" id="PS50850"/>
    </source>
</evidence>
<keyword evidence="5" id="KW-1185">Reference proteome</keyword>
<dbReference type="SUPFAM" id="SSF103473">
    <property type="entry name" value="MFS general substrate transporter"/>
    <property type="match status" value="1"/>
</dbReference>
<dbReference type="GeneID" id="37643881"/>
<reference evidence="3" key="3">
    <citation type="journal article" date="2019" name="Int. J. Syst. Evol. Microbiol.">
        <title>Natronolimnobius sulfurireducens sp. nov. and Halalkaliarchaeum desulfuricum gen. nov., sp. nov., the first sulfur-respiring alkaliphilic haloarchaea from hypersaline alkaline lakes.</title>
        <authorList>
            <person name="Sorokin D.Y."/>
            <person name="Yakimov M."/>
            <person name="Messina E."/>
            <person name="Merkel A.Y."/>
            <person name="Bale N.J."/>
            <person name="Sinninghe Damste J.S."/>
        </authorList>
    </citation>
    <scope>NUCLEOTIDE SEQUENCE</scope>
    <source>
        <strain evidence="4">AArc-Mg</strain>
        <strain evidence="3">AArc1</strain>
    </source>
</reference>
<feature type="transmembrane region" description="Helical" evidence="1">
    <location>
        <begin position="298"/>
        <end position="316"/>
    </location>
</feature>
<gene>
    <name evidence="3" type="ORF">AArc1_3297</name>
    <name evidence="4" type="ORF">AArcMg_3391</name>
</gene>
<proteinExistence type="predicted"/>
<evidence type="ECO:0000313" key="5">
    <source>
        <dbReference type="Proteomes" id="UP000258613"/>
    </source>
</evidence>
<dbReference type="KEGG" id="nan:AArc1_3297"/>
<feature type="transmembrane region" description="Helical" evidence="1">
    <location>
        <begin position="145"/>
        <end position="169"/>
    </location>
</feature>
<evidence type="ECO:0000313" key="6">
    <source>
        <dbReference type="Proteomes" id="UP000258707"/>
    </source>
</evidence>
<keyword evidence="1" id="KW-0812">Transmembrane</keyword>
<feature type="transmembrane region" description="Helical" evidence="1">
    <location>
        <begin position="360"/>
        <end position="382"/>
    </location>
</feature>
<reference evidence="5" key="2">
    <citation type="submission" date="2018-02" db="EMBL/GenBank/DDBJ databases">
        <title>Phenotypic and genomic properties of facultatively anaerobic sulfur-reducing natronoarchaea from hypersaline soda lakes.</title>
        <authorList>
            <person name="Sorokin D.Y."/>
            <person name="Kublanov I.V."/>
            <person name="Roman P."/>
            <person name="Sinninghe Damste J.S."/>
            <person name="Golyshin P.N."/>
            <person name="Rojo D."/>
            <person name="Ciordia S."/>
            <person name="Mena M.D.C."/>
            <person name="Ferrer M."/>
            <person name="Messina E."/>
            <person name="Smedile F."/>
            <person name="La Spada G."/>
            <person name="La Cono V."/>
            <person name="Yakimov M.M."/>
        </authorList>
    </citation>
    <scope>NUCLEOTIDE SEQUENCE [LARGE SCALE GENOMIC DNA]</scope>
    <source>
        <strain evidence="5">AArc-Mg</strain>
    </source>
</reference>